<feature type="transmembrane region" description="Helical" evidence="7">
    <location>
        <begin position="814"/>
        <end position="836"/>
    </location>
</feature>
<dbReference type="AlphaFoldDB" id="A0A917HR05"/>
<protein>
    <recommendedName>
        <fullName evidence="12">Permease</fullName>
    </recommendedName>
</protein>
<evidence type="ECO:0000256" key="2">
    <source>
        <dbReference type="ARBA" id="ARBA00022475"/>
    </source>
</evidence>
<evidence type="ECO:0008006" key="12">
    <source>
        <dbReference type="Google" id="ProtNLM"/>
    </source>
</evidence>
<evidence type="ECO:0000256" key="6">
    <source>
        <dbReference type="ARBA" id="ARBA00038076"/>
    </source>
</evidence>
<reference evidence="10" key="2">
    <citation type="submission" date="2020-09" db="EMBL/GenBank/DDBJ databases">
        <authorList>
            <person name="Sun Q."/>
            <person name="Zhou Y."/>
        </authorList>
    </citation>
    <scope>NUCLEOTIDE SEQUENCE</scope>
    <source>
        <strain evidence="10">CGMCC 1.12997</strain>
    </source>
</reference>
<feature type="transmembrane region" description="Helical" evidence="7">
    <location>
        <begin position="760"/>
        <end position="787"/>
    </location>
</feature>
<name>A0A917HR05_9BACT</name>
<dbReference type="InterPro" id="IPR017800">
    <property type="entry name" value="ADOP"/>
</dbReference>
<sequence>MSWLRQLFSHRSRYQELSEPIREHLDEKIADLMDRGMTREQAERVARREFGNVAVIEERSREVWLWPRWDSLLGDAKLALRQVSRSPGFVLVACLTLALGIGANTAIFSVVNALLLNNLPYVQPQRIGTLYARTTGSHPSDERRTIDGEQWELLRDNVPSVLSAVSAIHPAGVVLQTASHAQYLHSGRISARYFDVLGIQPALGQNFTAEDDLPNGPRVAILSYSLWRTAFGKDQHVLGQVVLLKGEPYTVVGVLPEHATTPLDADIYTDLQPSRDGEGQTTNFLATVLLRNGFTWQEANSQIERALYQSHQTLEFARSNPDEKRTYYWMPLQQAQTQTLRPQVLALMLASGLVLLIACANLAGLALVRMLRRTGEIATRMALGASRWRIQRQLWIENLLVALIGGSAGIGLGFIALRSLLKMLPEHFLPVQHVPLDGRVLAFTLLLSLLTSILFGMLPAFATNKVDLRSSIGNRSVIGTGRARLRQGLIAGEVALTVLLLAAAGLLIHTLVHLETMSPGFNPNGVITAQASLDNVRYQDPRALQTLFRESLTAMQNIPGVESAAVGLTLPYERALLDGVTLSDGKQAGDQVTTNEVFVTADYFKTLQIPLLAGRVFTNSDGPSTQHVVVINETFARKFFHEANAVGRQLENNNKNAMVVGVVADTVLSSATHLVTDAAPLTDQETIYVPYVQVDDAKLLSMVHTWIQPSWIVRSAHPGDDLTAQMQRALASVDPGLPFSGFYSMSDLQAKTLAMQRIEVALLSTMAGLALLLSAIGIFALVAHMVAERSREIGIRLALGSTVREAMIYAAKSGVIAAAAGLILGLFVCAGVLRVLQSFLYGVQVYDSATFLSVVLTIAAVSALASTIPAFRVARIDPNKALREE</sequence>
<feature type="domain" description="MacB-like periplasmic core" evidence="9">
    <location>
        <begin position="92"/>
        <end position="305"/>
    </location>
</feature>
<feature type="transmembrane region" description="Helical" evidence="7">
    <location>
        <begin position="399"/>
        <end position="421"/>
    </location>
</feature>
<dbReference type="PANTHER" id="PTHR30572:SF4">
    <property type="entry name" value="ABC TRANSPORTER PERMEASE YTRF"/>
    <property type="match status" value="1"/>
</dbReference>
<evidence type="ECO:0000259" key="8">
    <source>
        <dbReference type="Pfam" id="PF02687"/>
    </source>
</evidence>
<feature type="transmembrane region" description="Helical" evidence="7">
    <location>
        <begin position="89"/>
        <end position="116"/>
    </location>
</feature>
<organism evidence="10 11">
    <name type="scientific">Edaphobacter dinghuensis</name>
    <dbReference type="NCBI Taxonomy" id="1560005"/>
    <lineage>
        <taxon>Bacteria</taxon>
        <taxon>Pseudomonadati</taxon>
        <taxon>Acidobacteriota</taxon>
        <taxon>Terriglobia</taxon>
        <taxon>Terriglobales</taxon>
        <taxon>Acidobacteriaceae</taxon>
        <taxon>Edaphobacter</taxon>
    </lineage>
</organism>
<dbReference type="InterPro" id="IPR047928">
    <property type="entry name" value="Perm_prefix_1"/>
</dbReference>
<keyword evidence="11" id="KW-1185">Reference proteome</keyword>
<dbReference type="Proteomes" id="UP000647241">
    <property type="component" value="Unassembled WGS sequence"/>
</dbReference>
<evidence type="ECO:0000256" key="1">
    <source>
        <dbReference type="ARBA" id="ARBA00004651"/>
    </source>
</evidence>
<gene>
    <name evidence="10" type="ORF">GCM10011585_32800</name>
</gene>
<feature type="domain" description="ABC3 transporter permease C-terminal" evidence="8">
    <location>
        <begin position="349"/>
        <end position="463"/>
    </location>
</feature>
<evidence type="ECO:0000256" key="7">
    <source>
        <dbReference type="SAM" id="Phobius"/>
    </source>
</evidence>
<feature type="transmembrane region" description="Helical" evidence="7">
    <location>
        <begin position="344"/>
        <end position="368"/>
    </location>
</feature>
<feature type="domain" description="MacB-like periplasmic core" evidence="9">
    <location>
        <begin position="542"/>
        <end position="724"/>
    </location>
</feature>
<keyword evidence="2" id="KW-1003">Cell membrane</keyword>
<comment type="caution">
    <text evidence="10">The sequence shown here is derived from an EMBL/GenBank/DDBJ whole genome shotgun (WGS) entry which is preliminary data.</text>
</comment>
<dbReference type="GO" id="GO:0005886">
    <property type="term" value="C:plasma membrane"/>
    <property type="evidence" value="ECO:0007669"/>
    <property type="project" value="UniProtKB-SubCell"/>
</dbReference>
<dbReference type="GO" id="GO:0022857">
    <property type="term" value="F:transmembrane transporter activity"/>
    <property type="evidence" value="ECO:0007669"/>
    <property type="project" value="TreeGrafter"/>
</dbReference>
<accession>A0A917HR05</accession>
<evidence type="ECO:0000259" key="9">
    <source>
        <dbReference type="Pfam" id="PF12704"/>
    </source>
</evidence>
<evidence type="ECO:0000256" key="5">
    <source>
        <dbReference type="ARBA" id="ARBA00023136"/>
    </source>
</evidence>
<dbReference type="RefSeq" id="WP_188555324.1">
    <property type="nucleotide sequence ID" value="NZ_BMGT01000004.1"/>
</dbReference>
<comment type="subcellular location">
    <subcellularLocation>
        <location evidence="1">Cell membrane</location>
        <topology evidence="1">Multi-pass membrane protein</topology>
    </subcellularLocation>
</comment>
<evidence type="ECO:0000313" key="11">
    <source>
        <dbReference type="Proteomes" id="UP000647241"/>
    </source>
</evidence>
<dbReference type="InterPro" id="IPR025857">
    <property type="entry name" value="MacB_PCD"/>
</dbReference>
<dbReference type="NCBIfam" id="TIGR03434">
    <property type="entry name" value="ADOP"/>
    <property type="match status" value="1"/>
</dbReference>
<dbReference type="Pfam" id="PF02687">
    <property type="entry name" value="FtsX"/>
    <property type="match status" value="2"/>
</dbReference>
<keyword evidence="5 7" id="KW-0472">Membrane</keyword>
<dbReference type="InterPro" id="IPR003838">
    <property type="entry name" value="ABC3_permease_C"/>
</dbReference>
<evidence type="ECO:0000256" key="4">
    <source>
        <dbReference type="ARBA" id="ARBA00022989"/>
    </source>
</evidence>
<reference evidence="10" key="1">
    <citation type="journal article" date="2014" name="Int. J. Syst. Evol. Microbiol.">
        <title>Complete genome sequence of Corynebacterium casei LMG S-19264T (=DSM 44701T), isolated from a smear-ripened cheese.</title>
        <authorList>
            <consortium name="US DOE Joint Genome Institute (JGI-PGF)"/>
            <person name="Walter F."/>
            <person name="Albersmeier A."/>
            <person name="Kalinowski J."/>
            <person name="Ruckert C."/>
        </authorList>
    </citation>
    <scope>NUCLEOTIDE SEQUENCE</scope>
    <source>
        <strain evidence="10">CGMCC 1.12997</strain>
    </source>
</reference>
<comment type="similarity">
    <text evidence="6">Belongs to the ABC-4 integral membrane protein family.</text>
</comment>
<dbReference type="Pfam" id="PF12704">
    <property type="entry name" value="MacB_PCD"/>
    <property type="match status" value="2"/>
</dbReference>
<dbReference type="EMBL" id="BMGT01000004">
    <property type="protein sequence ID" value="GGG86331.1"/>
    <property type="molecule type" value="Genomic_DNA"/>
</dbReference>
<dbReference type="PANTHER" id="PTHR30572">
    <property type="entry name" value="MEMBRANE COMPONENT OF TRANSPORTER-RELATED"/>
    <property type="match status" value="1"/>
</dbReference>
<keyword evidence="4 7" id="KW-1133">Transmembrane helix</keyword>
<feature type="transmembrane region" description="Helical" evidence="7">
    <location>
        <begin position="441"/>
        <end position="462"/>
    </location>
</feature>
<proteinExistence type="inferred from homology"/>
<dbReference type="InterPro" id="IPR050250">
    <property type="entry name" value="Macrolide_Exporter_MacB"/>
</dbReference>
<feature type="domain" description="ABC3 transporter permease C-terminal" evidence="8">
    <location>
        <begin position="765"/>
        <end position="878"/>
    </location>
</feature>
<evidence type="ECO:0000313" key="10">
    <source>
        <dbReference type="EMBL" id="GGG86331.1"/>
    </source>
</evidence>
<feature type="transmembrane region" description="Helical" evidence="7">
    <location>
        <begin position="848"/>
        <end position="871"/>
    </location>
</feature>
<keyword evidence="3 7" id="KW-0812">Transmembrane</keyword>
<dbReference type="NCBIfam" id="NF038403">
    <property type="entry name" value="perm_prefix_1"/>
    <property type="match status" value="1"/>
</dbReference>
<feature type="transmembrane region" description="Helical" evidence="7">
    <location>
        <begin position="489"/>
        <end position="512"/>
    </location>
</feature>
<evidence type="ECO:0000256" key="3">
    <source>
        <dbReference type="ARBA" id="ARBA00022692"/>
    </source>
</evidence>